<evidence type="ECO:0000313" key="2">
    <source>
        <dbReference type="Proteomes" id="UP000248745"/>
    </source>
</evidence>
<dbReference type="OrthoDB" id="506280at2"/>
<dbReference type="AlphaFoldDB" id="A0A2W2A854"/>
<accession>A0A2W2A854</accession>
<keyword evidence="2" id="KW-1185">Reference proteome</keyword>
<dbReference type="RefSeq" id="WP_111000587.1">
    <property type="nucleotide sequence ID" value="NZ_QKTW01000025.1"/>
</dbReference>
<dbReference type="EMBL" id="QKTW01000025">
    <property type="protein sequence ID" value="PZF71441.1"/>
    <property type="molecule type" value="Genomic_DNA"/>
</dbReference>
<proteinExistence type="predicted"/>
<name>A0A2W2A854_9BACT</name>
<organism evidence="1 2">
    <name type="scientific">Taibaiella soli</name>
    <dbReference type="NCBI Taxonomy" id="1649169"/>
    <lineage>
        <taxon>Bacteria</taxon>
        <taxon>Pseudomonadati</taxon>
        <taxon>Bacteroidota</taxon>
        <taxon>Chitinophagia</taxon>
        <taxon>Chitinophagales</taxon>
        <taxon>Chitinophagaceae</taxon>
        <taxon>Taibaiella</taxon>
    </lineage>
</organism>
<dbReference type="GO" id="GO:0003676">
    <property type="term" value="F:nucleic acid binding"/>
    <property type="evidence" value="ECO:0007669"/>
    <property type="project" value="InterPro"/>
</dbReference>
<protein>
    <recommendedName>
        <fullName evidence="3">DUF91 domain-containing protein</fullName>
    </recommendedName>
</protein>
<dbReference type="InterPro" id="IPR011856">
    <property type="entry name" value="tRNA_endonuc-like_dom_sf"/>
</dbReference>
<gene>
    <name evidence="1" type="ORF">DN068_19325</name>
</gene>
<evidence type="ECO:0000313" key="1">
    <source>
        <dbReference type="EMBL" id="PZF71441.1"/>
    </source>
</evidence>
<comment type="caution">
    <text evidence="1">The sequence shown here is derived from an EMBL/GenBank/DDBJ whole genome shotgun (WGS) entry which is preliminary data.</text>
</comment>
<reference evidence="1 2" key="1">
    <citation type="submission" date="2018-06" db="EMBL/GenBank/DDBJ databases">
        <title>Mucibacter soli gen. nov., sp. nov., a new member of the family Chitinophagaceae producing mucin.</title>
        <authorList>
            <person name="Kim M.-K."/>
            <person name="Park S."/>
            <person name="Kim T.-S."/>
            <person name="Joung Y."/>
            <person name="Han J.-H."/>
            <person name="Kim S.B."/>
        </authorList>
    </citation>
    <scope>NUCLEOTIDE SEQUENCE [LARGE SCALE GENOMIC DNA]</scope>
    <source>
        <strain evidence="1 2">R1-15</strain>
    </source>
</reference>
<dbReference type="Gene3D" id="3.40.1350.10">
    <property type="match status" value="1"/>
</dbReference>
<dbReference type="Proteomes" id="UP000248745">
    <property type="component" value="Unassembled WGS sequence"/>
</dbReference>
<sequence>MVTKGNRSNGQPIHVENGTATNLVRLPLDGKDFNEEWIQKLVHNNPAILPTNEIEPSFSPLIAIGREIATAAGYLDNLFVSPDGYLTIVETKLWRNPEARREVVGQIIDYAKELHKWNFTDLNNAIVAYNRLHNSNSDGLWATVQKQSNLNESDEQFFVDNISKNLKRGRFLLLIVGDGIRESVEDMVDYLSQSPQLHFTLALIELQVFKLSADNNSLIVIPQIVTRTKEITRAIVRIEGSNADDLKINIETDLGNEATDKKTATARLSITAEDYLARLELKTTGQIADFAKQIIKDAQDAGYYIEWNSGSFGVKLPDPQGSDVKIALFTVDKTGMVYLGFSQGQLIKLGLPLELSYDLAKDTAAILPGIQQNLVTKNSWNKYSNLSDLKPVYAQFMDRMKSYVDEITLTGQKNGS</sequence>
<evidence type="ECO:0008006" key="3">
    <source>
        <dbReference type="Google" id="ProtNLM"/>
    </source>
</evidence>